<dbReference type="GO" id="GO:0016987">
    <property type="term" value="F:sigma factor activity"/>
    <property type="evidence" value="ECO:0007669"/>
    <property type="project" value="UniProtKB-KW"/>
</dbReference>
<dbReference type="InterPro" id="IPR013325">
    <property type="entry name" value="RNA_pol_sigma_r2"/>
</dbReference>
<dbReference type="GO" id="GO:0006352">
    <property type="term" value="P:DNA-templated transcription initiation"/>
    <property type="evidence" value="ECO:0007669"/>
    <property type="project" value="InterPro"/>
</dbReference>
<evidence type="ECO:0000256" key="4">
    <source>
        <dbReference type="ARBA" id="ARBA00023163"/>
    </source>
</evidence>
<organism evidence="7 8">
    <name type="scientific">Aquimarina aggregata</name>
    <dbReference type="NCBI Taxonomy" id="1642818"/>
    <lineage>
        <taxon>Bacteria</taxon>
        <taxon>Pseudomonadati</taxon>
        <taxon>Bacteroidota</taxon>
        <taxon>Flavobacteriia</taxon>
        <taxon>Flavobacteriales</taxon>
        <taxon>Flavobacteriaceae</taxon>
        <taxon>Aquimarina</taxon>
    </lineage>
</organism>
<dbReference type="EMBL" id="LQRT01000002">
    <property type="protein sequence ID" value="KZS42368.1"/>
    <property type="molecule type" value="Genomic_DNA"/>
</dbReference>
<dbReference type="SUPFAM" id="SSF88659">
    <property type="entry name" value="Sigma3 and sigma4 domains of RNA polymerase sigma factors"/>
    <property type="match status" value="1"/>
</dbReference>
<gene>
    <name evidence="7" type="ORF">AWE51_02705</name>
</gene>
<evidence type="ECO:0000256" key="2">
    <source>
        <dbReference type="ARBA" id="ARBA00023015"/>
    </source>
</evidence>
<dbReference type="RefSeq" id="WP_066309976.1">
    <property type="nucleotide sequence ID" value="NZ_LQRT01000002.1"/>
</dbReference>
<dbReference type="PANTHER" id="PTHR43133:SF45">
    <property type="entry name" value="RNA POLYMERASE ECF-TYPE SIGMA FACTOR"/>
    <property type="match status" value="1"/>
</dbReference>
<name>A0A162DLW6_9FLAO</name>
<evidence type="ECO:0000259" key="6">
    <source>
        <dbReference type="Pfam" id="PF08281"/>
    </source>
</evidence>
<dbReference type="Pfam" id="PF04542">
    <property type="entry name" value="Sigma70_r2"/>
    <property type="match status" value="1"/>
</dbReference>
<dbReference type="OrthoDB" id="9780326at2"/>
<sequence length="161" mass="18948">MNKEETFIRLIKKNEGIIYKITKVYTHTSNDQKDLYQEIVYQLWKGFDSFRGDAKVSTWMYSIALNTALLYSKKEKRRGYNISLDNVFLKEENYDPVLEERLKIVYSQIKNLGDIDKGIIILFLEGKKYEEISKITGLTVSNVGTRMGRIKEKLKTYIIKK</sequence>
<dbReference type="Proteomes" id="UP000076715">
    <property type="component" value="Unassembled WGS sequence"/>
</dbReference>
<feature type="domain" description="RNA polymerase sigma-70 region 2" evidence="5">
    <location>
        <begin position="10"/>
        <end position="78"/>
    </location>
</feature>
<comment type="similarity">
    <text evidence="1">Belongs to the sigma-70 factor family. ECF subfamily.</text>
</comment>
<keyword evidence="2" id="KW-0805">Transcription regulation</keyword>
<dbReference type="Gene3D" id="1.10.10.10">
    <property type="entry name" value="Winged helix-like DNA-binding domain superfamily/Winged helix DNA-binding domain"/>
    <property type="match status" value="1"/>
</dbReference>
<dbReference type="Gene3D" id="1.10.1740.10">
    <property type="match status" value="1"/>
</dbReference>
<dbReference type="NCBIfam" id="TIGR02937">
    <property type="entry name" value="sigma70-ECF"/>
    <property type="match status" value="1"/>
</dbReference>
<dbReference type="InterPro" id="IPR039425">
    <property type="entry name" value="RNA_pol_sigma-70-like"/>
</dbReference>
<feature type="domain" description="RNA polymerase sigma factor 70 region 4 type 2" evidence="6">
    <location>
        <begin position="117"/>
        <end position="154"/>
    </location>
</feature>
<dbReference type="InterPro" id="IPR013249">
    <property type="entry name" value="RNA_pol_sigma70_r4_t2"/>
</dbReference>
<dbReference type="InterPro" id="IPR036388">
    <property type="entry name" value="WH-like_DNA-bd_sf"/>
</dbReference>
<proteinExistence type="inferred from homology"/>
<dbReference type="Pfam" id="PF08281">
    <property type="entry name" value="Sigma70_r4_2"/>
    <property type="match status" value="1"/>
</dbReference>
<dbReference type="InterPro" id="IPR013324">
    <property type="entry name" value="RNA_pol_sigma_r3/r4-like"/>
</dbReference>
<evidence type="ECO:0000259" key="5">
    <source>
        <dbReference type="Pfam" id="PF04542"/>
    </source>
</evidence>
<dbReference type="SUPFAM" id="SSF88946">
    <property type="entry name" value="Sigma2 domain of RNA polymerase sigma factors"/>
    <property type="match status" value="1"/>
</dbReference>
<dbReference type="GO" id="GO:0003677">
    <property type="term" value="F:DNA binding"/>
    <property type="evidence" value="ECO:0007669"/>
    <property type="project" value="InterPro"/>
</dbReference>
<dbReference type="PANTHER" id="PTHR43133">
    <property type="entry name" value="RNA POLYMERASE ECF-TYPE SIGMA FACTO"/>
    <property type="match status" value="1"/>
</dbReference>
<accession>A0A162DLW6</accession>
<evidence type="ECO:0000313" key="8">
    <source>
        <dbReference type="Proteomes" id="UP000076715"/>
    </source>
</evidence>
<protein>
    <submittedName>
        <fullName evidence="7">RNA polymerase subunit sigma-70</fullName>
    </submittedName>
</protein>
<dbReference type="AlphaFoldDB" id="A0A162DLW6"/>
<dbReference type="InterPro" id="IPR007627">
    <property type="entry name" value="RNA_pol_sigma70_r2"/>
</dbReference>
<keyword evidence="4" id="KW-0804">Transcription</keyword>
<evidence type="ECO:0000313" key="7">
    <source>
        <dbReference type="EMBL" id="KZS42368.1"/>
    </source>
</evidence>
<dbReference type="InterPro" id="IPR014284">
    <property type="entry name" value="RNA_pol_sigma-70_dom"/>
</dbReference>
<keyword evidence="3" id="KW-0731">Sigma factor</keyword>
<keyword evidence="8" id="KW-1185">Reference proteome</keyword>
<dbReference type="STRING" id="1642818.AWE51_02705"/>
<evidence type="ECO:0000256" key="3">
    <source>
        <dbReference type="ARBA" id="ARBA00023082"/>
    </source>
</evidence>
<comment type="caution">
    <text evidence="7">The sequence shown here is derived from an EMBL/GenBank/DDBJ whole genome shotgun (WGS) entry which is preliminary data.</text>
</comment>
<evidence type="ECO:0000256" key="1">
    <source>
        <dbReference type="ARBA" id="ARBA00010641"/>
    </source>
</evidence>
<reference evidence="7 8" key="1">
    <citation type="submission" date="2016-01" db="EMBL/GenBank/DDBJ databases">
        <title>The draft genome sequence of Aquimarina sp. RZW4-3-2.</title>
        <authorList>
            <person name="Wang Y."/>
        </authorList>
    </citation>
    <scope>NUCLEOTIDE SEQUENCE [LARGE SCALE GENOMIC DNA]</scope>
    <source>
        <strain evidence="7 8">RZW4-3-2</strain>
    </source>
</reference>